<evidence type="ECO:0000256" key="2">
    <source>
        <dbReference type="ARBA" id="ARBA00009415"/>
    </source>
</evidence>
<dbReference type="OrthoDB" id="423881at2759"/>
<dbReference type="EMBL" id="CAKKNE010000004">
    <property type="protein sequence ID" value="CAH0373739.1"/>
    <property type="molecule type" value="Genomic_DNA"/>
</dbReference>
<feature type="region of interest" description="Disordered" evidence="6">
    <location>
        <begin position="1"/>
        <end position="30"/>
    </location>
</feature>
<dbReference type="GO" id="GO:0005929">
    <property type="term" value="C:cilium"/>
    <property type="evidence" value="ECO:0007669"/>
    <property type="project" value="UniProtKB-SubCell"/>
</dbReference>
<evidence type="ECO:0000256" key="1">
    <source>
        <dbReference type="ARBA" id="ARBA00004138"/>
    </source>
</evidence>
<keyword evidence="3" id="KW-0969">Cilium</keyword>
<proteinExistence type="inferred from homology"/>
<comment type="similarity">
    <text evidence="2">Belongs to the IFT57 family.</text>
</comment>
<sequence>MPPGLDDAMEGRDDDGAPPERPRERRRVAEDATLAPGHAYVVMENVYDKLQLLDCAGGFARPRDQKPITRWEFAAPGPNPSVQFALFLELCGWLVERATGDGKAFAVDKFDDPTTATNKLMLALRKLEFGADFPPQQLKRAHGDACVGVLDFLTGKAVARHFVWQRPEYDDAGEEELPVDEDADVGDAIEDDIEACEDDEALFVEAPADEPEVSEERAAQREILKSNVDRVAWKTELERVGPRLRLAQRRAAGKEWRAHVDLTRASAGVIRSTFPPTRAQLDDLGRAAADASDTLRSKENYINSKFDREKAAYARLREELDALAKRSGASEERVAALSGELAGITDQLDEAKGAMADRGNSMTDTSPLVKIKQALKAIRQECVDFDLQIGVAGHALMQQKLKRGAPTKDEPAAKAAGDFDDSDLDSV</sequence>
<keyword evidence="8" id="KW-1185">Reference proteome</keyword>
<organism evidence="7 8">
    <name type="scientific">Pelagomonas calceolata</name>
    <dbReference type="NCBI Taxonomy" id="35677"/>
    <lineage>
        <taxon>Eukaryota</taxon>
        <taxon>Sar</taxon>
        <taxon>Stramenopiles</taxon>
        <taxon>Ochrophyta</taxon>
        <taxon>Pelagophyceae</taxon>
        <taxon>Pelagomonadales</taxon>
        <taxon>Pelagomonadaceae</taxon>
        <taxon>Pelagomonas</taxon>
    </lineage>
</organism>
<name>A0A8J2SV11_9STRA</name>
<keyword evidence="4" id="KW-0966">Cell projection</keyword>
<dbReference type="InterPro" id="IPR019530">
    <property type="entry name" value="Intra-flagellar_transport_57"/>
</dbReference>
<feature type="region of interest" description="Disordered" evidence="6">
    <location>
        <begin position="401"/>
        <end position="427"/>
    </location>
</feature>
<dbReference type="GO" id="GO:0030992">
    <property type="term" value="C:intraciliary transport particle B"/>
    <property type="evidence" value="ECO:0007669"/>
    <property type="project" value="TreeGrafter"/>
</dbReference>
<evidence type="ECO:0000256" key="4">
    <source>
        <dbReference type="ARBA" id="ARBA00023273"/>
    </source>
</evidence>
<reference evidence="7" key="1">
    <citation type="submission" date="2021-11" db="EMBL/GenBank/DDBJ databases">
        <authorList>
            <consortium name="Genoscope - CEA"/>
            <person name="William W."/>
        </authorList>
    </citation>
    <scope>NUCLEOTIDE SEQUENCE</scope>
</reference>
<evidence type="ECO:0000256" key="3">
    <source>
        <dbReference type="ARBA" id="ARBA00023069"/>
    </source>
</evidence>
<comment type="subcellular location">
    <subcellularLocation>
        <location evidence="1">Cell projection</location>
        <location evidence="1">Cilium</location>
    </subcellularLocation>
</comment>
<dbReference type="PANTHER" id="PTHR16011:SF0">
    <property type="entry name" value="INTRAFLAGELLAR TRANSPORT PROTEIN 57 HOMOLOG"/>
    <property type="match status" value="1"/>
</dbReference>
<dbReference type="GO" id="GO:1905515">
    <property type="term" value="P:non-motile cilium assembly"/>
    <property type="evidence" value="ECO:0007669"/>
    <property type="project" value="TreeGrafter"/>
</dbReference>
<evidence type="ECO:0000256" key="5">
    <source>
        <dbReference type="SAM" id="Coils"/>
    </source>
</evidence>
<feature type="compositionally biased region" description="Acidic residues" evidence="6">
    <location>
        <begin position="418"/>
        <end position="427"/>
    </location>
</feature>
<dbReference type="Proteomes" id="UP000789595">
    <property type="component" value="Unassembled WGS sequence"/>
</dbReference>
<protein>
    <recommendedName>
        <fullName evidence="9">Intraflagellar transport protein 57 homolog</fullName>
    </recommendedName>
</protein>
<dbReference type="GO" id="GO:0005815">
    <property type="term" value="C:microtubule organizing center"/>
    <property type="evidence" value="ECO:0007669"/>
    <property type="project" value="TreeGrafter"/>
</dbReference>
<evidence type="ECO:0000256" key="6">
    <source>
        <dbReference type="SAM" id="MobiDB-lite"/>
    </source>
</evidence>
<evidence type="ECO:0000313" key="8">
    <source>
        <dbReference type="Proteomes" id="UP000789595"/>
    </source>
</evidence>
<evidence type="ECO:0008006" key="9">
    <source>
        <dbReference type="Google" id="ProtNLM"/>
    </source>
</evidence>
<accession>A0A8J2SV11</accession>
<feature type="compositionally biased region" description="Basic and acidic residues" evidence="6">
    <location>
        <begin position="9"/>
        <end position="30"/>
    </location>
</feature>
<dbReference type="GO" id="GO:0042073">
    <property type="term" value="P:intraciliary transport"/>
    <property type="evidence" value="ECO:0007669"/>
    <property type="project" value="TreeGrafter"/>
</dbReference>
<evidence type="ECO:0000313" key="7">
    <source>
        <dbReference type="EMBL" id="CAH0373739.1"/>
    </source>
</evidence>
<feature type="coiled-coil region" evidence="5">
    <location>
        <begin position="306"/>
        <end position="333"/>
    </location>
</feature>
<dbReference type="PANTHER" id="PTHR16011">
    <property type="entry name" value="IFT57/HIPPI"/>
    <property type="match status" value="1"/>
</dbReference>
<keyword evidence="5" id="KW-0175">Coiled coil</keyword>
<comment type="caution">
    <text evidence="7">The sequence shown here is derived from an EMBL/GenBank/DDBJ whole genome shotgun (WGS) entry which is preliminary data.</text>
</comment>
<dbReference type="GO" id="GO:0005794">
    <property type="term" value="C:Golgi apparatus"/>
    <property type="evidence" value="ECO:0007669"/>
    <property type="project" value="TreeGrafter"/>
</dbReference>
<dbReference type="Pfam" id="PF10498">
    <property type="entry name" value="IFT57"/>
    <property type="match status" value="1"/>
</dbReference>
<gene>
    <name evidence="7" type="ORF">PECAL_4P09720</name>
</gene>
<dbReference type="AlphaFoldDB" id="A0A8J2SV11"/>